<dbReference type="Proteomes" id="UP000007703">
    <property type="component" value="Unassembled WGS sequence"/>
</dbReference>
<feature type="non-terminal residue" evidence="2">
    <location>
        <position position="1"/>
    </location>
</feature>
<evidence type="ECO:0000313" key="2">
    <source>
        <dbReference type="EMBL" id="EEQ40386.1"/>
    </source>
</evidence>
<dbReference type="InterPro" id="IPR032790">
    <property type="entry name" value="GDE_C"/>
</dbReference>
<accession>C4Y8I6</accession>
<dbReference type="KEGG" id="clu:CLUG_04514"/>
<dbReference type="Pfam" id="PF06202">
    <property type="entry name" value="GDE_C"/>
    <property type="match status" value="1"/>
</dbReference>
<protein>
    <recommendedName>
        <fullName evidence="1">Glycogen debranching enzyme C-terminal domain-containing protein</fullName>
    </recommendedName>
</protein>
<name>C4Y8I6_CLAL4</name>
<dbReference type="VEuPathDB" id="FungiDB:CLUG_04514"/>
<sequence>PGTPRDGAAVEILGLLKSTLRFVNEFFF</sequence>
<dbReference type="HOGENOM" id="CLU_3414317_0_0_1"/>
<organism evidence="2 3">
    <name type="scientific">Clavispora lusitaniae (strain ATCC 42720)</name>
    <name type="common">Yeast</name>
    <name type="synonym">Candida lusitaniae</name>
    <dbReference type="NCBI Taxonomy" id="306902"/>
    <lineage>
        <taxon>Eukaryota</taxon>
        <taxon>Fungi</taxon>
        <taxon>Dikarya</taxon>
        <taxon>Ascomycota</taxon>
        <taxon>Saccharomycotina</taxon>
        <taxon>Pichiomycetes</taxon>
        <taxon>Metschnikowiaceae</taxon>
        <taxon>Clavispora</taxon>
    </lineage>
</organism>
<dbReference type="InParanoid" id="C4Y8I6"/>
<proteinExistence type="predicted"/>
<evidence type="ECO:0000259" key="1">
    <source>
        <dbReference type="Pfam" id="PF06202"/>
    </source>
</evidence>
<evidence type="ECO:0000313" key="3">
    <source>
        <dbReference type="Proteomes" id="UP000007703"/>
    </source>
</evidence>
<feature type="domain" description="Glycogen debranching enzyme C-terminal" evidence="1">
    <location>
        <begin position="1"/>
        <end position="25"/>
    </location>
</feature>
<dbReference type="AlphaFoldDB" id="C4Y8I6"/>
<dbReference type="EMBL" id="CH408080">
    <property type="protein sequence ID" value="EEQ40386.1"/>
    <property type="molecule type" value="Genomic_DNA"/>
</dbReference>
<reference evidence="2 3" key="1">
    <citation type="journal article" date="2009" name="Nature">
        <title>Evolution of pathogenicity and sexual reproduction in eight Candida genomes.</title>
        <authorList>
            <person name="Butler G."/>
            <person name="Rasmussen M.D."/>
            <person name="Lin M.F."/>
            <person name="Santos M.A."/>
            <person name="Sakthikumar S."/>
            <person name="Munro C.A."/>
            <person name="Rheinbay E."/>
            <person name="Grabherr M."/>
            <person name="Forche A."/>
            <person name="Reedy J.L."/>
            <person name="Agrafioti I."/>
            <person name="Arnaud M.B."/>
            <person name="Bates S."/>
            <person name="Brown A.J."/>
            <person name="Brunke S."/>
            <person name="Costanzo M.C."/>
            <person name="Fitzpatrick D.A."/>
            <person name="de Groot P.W."/>
            <person name="Harris D."/>
            <person name="Hoyer L.L."/>
            <person name="Hube B."/>
            <person name="Klis F.M."/>
            <person name="Kodira C."/>
            <person name="Lennard N."/>
            <person name="Logue M.E."/>
            <person name="Martin R."/>
            <person name="Neiman A.M."/>
            <person name="Nikolaou E."/>
            <person name="Quail M.A."/>
            <person name="Quinn J."/>
            <person name="Santos M.C."/>
            <person name="Schmitzberger F.F."/>
            <person name="Sherlock G."/>
            <person name="Shah P."/>
            <person name="Silverstein K.A."/>
            <person name="Skrzypek M.S."/>
            <person name="Soll D."/>
            <person name="Staggs R."/>
            <person name="Stansfield I."/>
            <person name="Stumpf M.P."/>
            <person name="Sudbery P.E."/>
            <person name="Srikantha T."/>
            <person name="Zeng Q."/>
            <person name="Berman J."/>
            <person name="Berriman M."/>
            <person name="Heitman J."/>
            <person name="Gow N.A."/>
            <person name="Lorenz M.C."/>
            <person name="Birren B.W."/>
            <person name="Kellis M."/>
            <person name="Cuomo C.A."/>
        </authorList>
    </citation>
    <scope>NUCLEOTIDE SEQUENCE [LARGE SCALE GENOMIC DNA]</scope>
    <source>
        <strain evidence="2 3">ATCC 42720</strain>
    </source>
</reference>
<gene>
    <name evidence="2" type="ORF">CLUG_04514</name>
</gene>